<reference evidence="1" key="1">
    <citation type="submission" date="2022-07" db="EMBL/GenBank/DDBJ databases">
        <authorList>
            <person name="Trinca V."/>
            <person name="Uliana J.V.C."/>
            <person name="Torres T.T."/>
            <person name="Ward R.J."/>
            <person name="Monesi N."/>
        </authorList>
    </citation>
    <scope>NUCLEOTIDE SEQUENCE</scope>
    <source>
        <strain evidence="1">HSMRA1968</strain>
        <tissue evidence="1">Whole embryos</tissue>
    </source>
</reference>
<name>A0A9Q0S224_9DIPT</name>
<dbReference type="AlphaFoldDB" id="A0A9Q0S224"/>
<dbReference type="EMBL" id="WJQU01000002">
    <property type="protein sequence ID" value="KAJ6640590.1"/>
    <property type="molecule type" value="Genomic_DNA"/>
</dbReference>
<evidence type="ECO:0000313" key="2">
    <source>
        <dbReference type="Proteomes" id="UP001151699"/>
    </source>
</evidence>
<organism evidence="1 2">
    <name type="scientific">Pseudolycoriella hygida</name>
    <dbReference type="NCBI Taxonomy" id="35572"/>
    <lineage>
        <taxon>Eukaryota</taxon>
        <taxon>Metazoa</taxon>
        <taxon>Ecdysozoa</taxon>
        <taxon>Arthropoda</taxon>
        <taxon>Hexapoda</taxon>
        <taxon>Insecta</taxon>
        <taxon>Pterygota</taxon>
        <taxon>Neoptera</taxon>
        <taxon>Endopterygota</taxon>
        <taxon>Diptera</taxon>
        <taxon>Nematocera</taxon>
        <taxon>Sciaroidea</taxon>
        <taxon>Sciaridae</taxon>
        <taxon>Pseudolycoriella</taxon>
    </lineage>
</organism>
<sequence length="202" mass="23898">MQINIHGREVKELYAAKLKLNKTDTSIVSPIHFNMLTIQNTNSAIWPRQYIYPYINTYHLTILNLIWLSEKQKNLTELGKLNYADFLLVSCNSETSNYYTSTHLLKLKIRIENTVSGKILQFSRNDFMTNQCLRPIRKPARSLHFVVQIMYSKTIFYYAKRLKDVVNHRTEQINKMTLEIITRIRKDKELSFLVKFPKSAYV</sequence>
<dbReference type="Proteomes" id="UP001151699">
    <property type="component" value="Chromosome B"/>
</dbReference>
<protein>
    <submittedName>
        <fullName evidence="1">Uncharacterized protein</fullName>
    </submittedName>
</protein>
<evidence type="ECO:0000313" key="1">
    <source>
        <dbReference type="EMBL" id="KAJ6640590.1"/>
    </source>
</evidence>
<keyword evidence="2" id="KW-1185">Reference proteome</keyword>
<comment type="caution">
    <text evidence="1">The sequence shown here is derived from an EMBL/GenBank/DDBJ whole genome shotgun (WGS) entry which is preliminary data.</text>
</comment>
<proteinExistence type="predicted"/>
<accession>A0A9Q0S224</accession>
<gene>
    <name evidence="1" type="ORF">Bhyg_05521</name>
</gene>